<accession>A0ABR1XKM0</accession>
<reference evidence="2 3" key="1">
    <citation type="journal article" date="2022" name="G3 (Bethesda)">
        <title>Enemy or ally: a genomic approach to elucidate the lifestyle of Phyllosticta citrichinaensis.</title>
        <authorList>
            <person name="Buijs V.A."/>
            <person name="Groenewald J.Z."/>
            <person name="Haridas S."/>
            <person name="LaButti K.M."/>
            <person name="Lipzen A."/>
            <person name="Martin F.M."/>
            <person name="Barry K."/>
            <person name="Grigoriev I.V."/>
            <person name="Crous P.W."/>
            <person name="Seidl M.F."/>
        </authorList>
    </citation>
    <scope>NUCLEOTIDE SEQUENCE [LARGE SCALE GENOMIC DNA]</scope>
    <source>
        <strain evidence="2 3">CBS 129764</strain>
    </source>
</reference>
<evidence type="ECO:0000313" key="2">
    <source>
        <dbReference type="EMBL" id="KAK8159371.1"/>
    </source>
</evidence>
<proteinExistence type="predicted"/>
<organism evidence="2 3">
    <name type="scientific">Phyllosticta citrichinensis</name>
    <dbReference type="NCBI Taxonomy" id="1130410"/>
    <lineage>
        <taxon>Eukaryota</taxon>
        <taxon>Fungi</taxon>
        <taxon>Dikarya</taxon>
        <taxon>Ascomycota</taxon>
        <taxon>Pezizomycotina</taxon>
        <taxon>Dothideomycetes</taxon>
        <taxon>Dothideomycetes incertae sedis</taxon>
        <taxon>Botryosphaeriales</taxon>
        <taxon>Phyllostictaceae</taxon>
        <taxon>Phyllosticta</taxon>
    </lineage>
</organism>
<gene>
    <name evidence="2" type="ORF">IWX90DRAFT_417335</name>
</gene>
<dbReference type="EMBL" id="JBBWUH010000008">
    <property type="protein sequence ID" value="KAK8159371.1"/>
    <property type="molecule type" value="Genomic_DNA"/>
</dbReference>
<name>A0ABR1XKM0_9PEZI</name>
<feature type="region of interest" description="Disordered" evidence="1">
    <location>
        <begin position="1"/>
        <end position="30"/>
    </location>
</feature>
<sequence>MNGIEGMCQDAPGKKTSIDLNESDSDTQHQFPERCIDHERSRAVVHLLDPEMVAFAALLSTSMPLRPRCRLLRSNSTPLWLALKERTSQAESSEENFSLHGWDDTAIPTHVRDTAISDLGSETPRSVSRSPSPACTWNPDIGIDDVASEASAEPVVKIDRIRFGISQLDPDMLGYLAECGAITVEVADQRWFSFYIDATASKPLNMAWPSCSKVDTEYALLCISAQAYVTLAELQVLHPDYMPGNNKLLAAVMHARLERSHYEIPSCLSGRSDPEFDKNTFFDCHEHDFSSLRQREVVRAQTG</sequence>
<evidence type="ECO:0000313" key="3">
    <source>
        <dbReference type="Proteomes" id="UP001456524"/>
    </source>
</evidence>
<evidence type="ECO:0000256" key="1">
    <source>
        <dbReference type="SAM" id="MobiDB-lite"/>
    </source>
</evidence>
<comment type="caution">
    <text evidence="2">The sequence shown here is derived from an EMBL/GenBank/DDBJ whole genome shotgun (WGS) entry which is preliminary data.</text>
</comment>
<dbReference type="Proteomes" id="UP001456524">
    <property type="component" value="Unassembled WGS sequence"/>
</dbReference>
<keyword evidence="3" id="KW-1185">Reference proteome</keyword>
<protein>
    <submittedName>
        <fullName evidence="2">Uncharacterized protein</fullName>
    </submittedName>
</protein>